<evidence type="ECO:0000313" key="2">
    <source>
        <dbReference type="EMBL" id="GAA2023522.1"/>
    </source>
</evidence>
<dbReference type="SUPFAM" id="SSF52540">
    <property type="entry name" value="P-loop containing nucleoside triphosphate hydrolases"/>
    <property type="match status" value="1"/>
</dbReference>
<dbReference type="Gene3D" id="3.40.50.300">
    <property type="entry name" value="P-loop containing nucleotide triphosphate hydrolases"/>
    <property type="match status" value="1"/>
</dbReference>
<keyword evidence="3" id="KW-1185">Reference proteome</keyword>
<evidence type="ECO:0000259" key="1">
    <source>
        <dbReference type="Pfam" id="PF07693"/>
    </source>
</evidence>
<dbReference type="InterPro" id="IPR011646">
    <property type="entry name" value="KAP_P-loop"/>
</dbReference>
<sequence>MAESDSHDFDLGRAPLASAQARQVVERLLSHRESATFALVGEWGSGKTWLLDALLNDLTKNPDWVTTRCTVVYFNPWYYADEQALFAGFASLLVQQTLKKGRARARLAGLLKLVGPSAKFGTVDLTAVVNQVGTALESTTPSRIRDAITGGLAKSGRRLLIVMDDLDRLNPDELLILFKLVRLVGDVPGLNYLLAYDEDTLHHLLKQTAIAAGSSERARRYLEKIVERRWEVPPLTDAQLDEILFARLSLREGDPSDPGVGYRLESLIRAVVTTPRAAERYVNLANSIPERVRDELHQGDLHLTLFLRVAAPTLWKAIIQERQLLVVGGQYLIDSDRKEHAEAALERFRAATGDLAFGPDLLDLVVDSFPSFAHALDPKNTRSADAPRIGHSDFVDHYLWLDLPPGSISETAVTSALRRLPDDAAEREIRDLLLDSPRLTLDSIWRNTRADGVSRPQVFMLFERLYGTHGVTATFGVFATSVDRRIFSIANDLLTQMSAEELSELVIAPNYGNRPLLVELSARLRARPETGADVLNNFVTEITRPIASTLTGRLESARTPAFPESSTRDDLRMLFELDSDSARSLVQRRLESRAWREDDVGSVYVGLQLSTSAGYRWYIDVQRMRANLGDELAARVENAIRTSNEEDVAADILAQVPAGERPPTAEEGRMLTRFLLARERRETSHEEE</sequence>
<accession>A0ABP5FFN4</accession>
<dbReference type="RefSeq" id="WP_344368928.1">
    <property type="nucleotide sequence ID" value="NZ_BAAAPW010000001.1"/>
</dbReference>
<gene>
    <name evidence="2" type="ORF">GCM10009819_02850</name>
</gene>
<dbReference type="EMBL" id="BAAAPW010000001">
    <property type="protein sequence ID" value="GAA2023522.1"/>
    <property type="molecule type" value="Genomic_DNA"/>
</dbReference>
<comment type="caution">
    <text evidence="2">The sequence shown here is derived from an EMBL/GenBank/DDBJ whole genome shotgun (WGS) entry which is preliminary data.</text>
</comment>
<organism evidence="2 3">
    <name type="scientific">Agromyces tropicus</name>
    <dbReference type="NCBI Taxonomy" id="555371"/>
    <lineage>
        <taxon>Bacteria</taxon>
        <taxon>Bacillati</taxon>
        <taxon>Actinomycetota</taxon>
        <taxon>Actinomycetes</taxon>
        <taxon>Micrococcales</taxon>
        <taxon>Microbacteriaceae</taxon>
        <taxon>Agromyces</taxon>
    </lineage>
</organism>
<feature type="domain" description="KAP NTPase" evidence="1">
    <location>
        <begin position="21"/>
        <end position="284"/>
    </location>
</feature>
<evidence type="ECO:0000313" key="3">
    <source>
        <dbReference type="Proteomes" id="UP001501196"/>
    </source>
</evidence>
<dbReference type="Proteomes" id="UP001501196">
    <property type="component" value="Unassembled WGS sequence"/>
</dbReference>
<dbReference type="InterPro" id="IPR027417">
    <property type="entry name" value="P-loop_NTPase"/>
</dbReference>
<reference evidence="3" key="1">
    <citation type="journal article" date="2019" name="Int. J. Syst. Evol. Microbiol.">
        <title>The Global Catalogue of Microorganisms (GCM) 10K type strain sequencing project: providing services to taxonomists for standard genome sequencing and annotation.</title>
        <authorList>
            <consortium name="The Broad Institute Genomics Platform"/>
            <consortium name="The Broad Institute Genome Sequencing Center for Infectious Disease"/>
            <person name="Wu L."/>
            <person name="Ma J."/>
        </authorList>
    </citation>
    <scope>NUCLEOTIDE SEQUENCE [LARGE SCALE GENOMIC DNA]</scope>
    <source>
        <strain evidence="3">JCM 15672</strain>
    </source>
</reference>
<name>A0ABP5FFN4_9MICO</name>
<protein>
    <recommendedName>
        <fullName evidence="1">KAP NTPase domain-containing protein</fullName>
    </recommendedName>
</protein>
<dbReference type="Pfam" id="PF07693">
    <property type="entry name" value="KAP_NTPase"/>
    <property type="match status" value="1"/>
</dbReference>
<proteinExistence type="predicted"/>